<dbReference type="Pfam" id="PF01229">
    <property type="entry name" value="Glyco_hydro_39"/>
    <property type="match status" value="1"/>
</dbReference>
<dbReference type="Proteomes" id="UP000199542">
    <property type="component" value="Unassembled WGS sequence"/>
</dbReference>
<dbReference type="EMBL" id="FMTM01000014">
    <property type="protein sequence ID" value="SCW86077.1"/>
    <property type="molecule type" value="Genomic_DNA"/>
</dbReference>
<dbReference type="RefSeq" id="WP_092588175.1">
    <property type="nucleotide sequence ID" value="NZ_FMTM01000014.1"/>
</dbReference>
<name>A0A1G4TXL6_9HYPH</name>
<dbReference type="PANTHER" id="PTHR12631:SF8">
    <property type="entry name" value="ALPHA-L-IDURONIDASE"/>
    <property type="match status" value="1"/>
</dbReference>
<protein>
    <submittedName>
        <fullName evidence="6">L-iduronidase</fullName>
    </submittedName>
</protein>
<evidence type="ECO:0000256" key="2">
    <source>
        <dbReference type="ARBA" id="ARBA00022801"/>
    </source>
</evidence>
<dbReference type="InterPro" id="IPR017853">
    <property type="entry name" value="GH"/>
</dbReference>
<comment type="similarity">
    <text evidence="1">Belongs to the glycosyl hydrolase 39 family.</text>
</comment>
<evidence type="ECO:0000313" key="7">
    <source>
        <dbReference type="Proteomes" id="UP000199542"/>
    </source>
</evidence>
<accession>A0A1G4TXL6</accession>
<dbReference type="InterPro" id="IPR051923">
    <property type="entry name" value="Glycosyl_Hydrolase_39"/>
</dbReference>
<gene>
    <name evidence="6" type="ORF">SAMN02927900_05779</name>
</gene>
<dbReference type="GO" id="GO:0005975">
    <property type="term" value="P:carbohydrate metabolic process"/>
    <property type="evidence" value="ECO:0007669"/>
    <property type="project" value="InterPro"/>
</dbReference>
<keyword evidence="3" id="KW-0326">Glycosidase</keyword>
<evidence type="ECO:0000313" key="6">
    <source>
        <dbReference type="EMBL" id="SCW86077.1"/>
    </source>
</evidence>
<dbReference type="InterPro" id="IPR049166">
    <property type="entry name" value="GH39_cat"/>
</dbReference>
<feature type="active site" description="Proton donor" evidence="4">
    <location>
        <position position="149"/>
    </location>
</feature>
<dbReference type="InterPro" id="IPR013783">
    <property type="entry name" value="Ig-like_fold"/>
</dbReference>
<dbReference type="InterPro" id="IPR000514">
    <property type="entry name" value="Glyco_hydro_39"/>
</dbReference>
<dbReference type="AlphaFoldDB" id="A0A1G4TXL6"/>
<evidence type="ECO:0000259" key="5">
    <source>
        <dbReference type="Pfam" id="PF01229"/>
    </source>
</evidence>
<organism evidence="6 7">
    <name type="scientific">Rhizobium mongolense subsp. loessense</name>
    <dbReference type="NCBI Taxonomy" id="158890"/>
    <lineage>
        <taxon>Bacteria</taxon>
        <taxon>Pseudomonadati</taxon>
        <taxon>Pseudomonadota</taxon>
        <taxon>Alphaproteobacteria</taxon>
        <taxon>Hyphomicrobiales</taxon>
        <taxon>Rhizobiaceae</taxon>
        <taxon>Rhizobium/Agrobacterium group</taxon>
        <taxon>Rhizobium</taxon>
    </lineage>
</organism>
<dbReference type="Gene3D" id="2.60.40.10">
    <property type="entry name" value="Immunoglobulins"/>
    <property type="match status" value="1"/>
</dbReference>
<dbReference type="Gene3D" id="3.20.20.80">
    <property type="entry name" value="Glycosidases"/>
    <property type="match status" value="1"/>
</dbReference>
<evidence type="ECO:0000256" key="1">
    <source>
        <dbReference type="ARBA" id="ARBA00008875"/>
    </source>
</evidence>
<evidence type="ECO:0000256" key="4">
    <source>
        <dbReference type="PIRSR" id="PIRSR600514-1"/>
    </source>
</evidence>
<feature type="domain" description="Glycosyl hydrolases family 39 N-terminal catalytic" evidence="5">
    <location>
        <begin position="6"/>
        <end position="500"/>
    </location>
</feature>
<dbReference type="PANTHER" id="PTHR12631">
    <property type="entry name" value="ALPHA-L-IDURONIDASE"/>
    <property type="match status" value="1"/>
</dbReference>
<reference evidence="6 7" key="1">
    <citation type="submission" date="2016-10" db="EMBL/GenBank/DDBJ databases">
        <authorList>
            <person name="de Groot N.N."/>
        </authorList>
    </citation>
    <scope>NUCLEOTIDE SEQUENCE [LARGE SCALE GENOMIC DNA]</scope>
    <source>
        <strain evidence="6 7">CGMCC 1.3401</strain>
    </source>
</reference>
<dbReference type="Gene3D" id="2.60.40.1500">
    <property type="entry name" value="Glycosyl hydrolase domain, family 39"/>
    <property type="match status" value="1"/>
</dbReference>
<dbReference type="GO" id="GO:0004553">
    <property type="term" value="F:hydrolase activity, hydrolyzing O-glycosyl compounds"/>
    <property type="evidence" value="ECO:0007669"/>
    <property type="project" value="InterPro"/>
</dbReference>
<sequence>MRQRTKINVDVSKPVRPFKRFWRGTGFSPAELLLEPEMRQMVAYLGGVPHEGVRYLRVHYLLNLLTASGGIENPRYDWSLLDRAVDVMVEHRLKPFFELMGNPSGIFTDYENIDQVKAWRDLVTAVAERYAGRYGIEELRSWFFETTNEADSGWWTYGERGYTNYYDACVAGLDAVDRALPMGGPGTARTLSPIFRAIVAHCDKGVSCLTNDGPPRIDFISIHEKGVNGSIEDLTPNTKGIIDRTLLVVDYLRQHHPRLAELPIVNDECDPQLGWSDHHSWHGKAYYAAIIGKIIEQHERCIIAPKAADFTFLSNDHAFIGGWGQRTIFSYFGPRNFRRAQWEHKTDLRTLATDVDAAPPFEQIKKPGLTSLELLATLGDTLCEATANPKLDPDIDGLAILPTKLADGGASIALIHSVDAITQSGRTSVRLQIDGLEPGRHGVCLLRIDNEFTNPMEVWEAQRDESNPRGPWEPVGAPREPTADQFAELRRAQEPALLHPISIVDAREGRISLDLDVPLPSLTQILVVPDTGAAPSAPTGLTATRYRGLGERQQRMLFWAAGDARPGIFYDVLTSTDGKIFEEVNPVPLISTAYLHVSPQSGVRYAVRARDAFARESPLCIIADGAAGV</sequence>
<proteinExistence type="inferred from homology"/>
<evidence type="ECO:0000256" key="3">
    <source>
        <dbReference type="ARBA" id="ARBA00023295"/>
    </source>
</evidence>
<keyword evidence="2" id="KW-0378">Hydrolase</keyword>
<dbReference type="SUPFAM" id="SSF51011">
    <property type="entry name" value="Glycosyl hydrolase domain"/>
    <property type="match status" value="1"/>
</dbReference>
<dbReference type="PRINTS" id="PR00745">
    <property type="entry name" value="GLHYDRLASE39"/>
</dbReference>
<dbReference type="SUPFAM" id="SSF51445">
    <property type="entry name" value="(Trans)glycosidases"/>
    <property type="match status" value="1"/>
</dbReference>